<keyword evidence="3" id="KW-1185">Reference proteome</keyword>
<reference evidence="2" key="1">
    <citation type="submission" date="2023-04" db="EMBL/GenBank/DDBJ databases">
        <title>Phytophthora lilii NBRC 32176.</title>
        <authorList>
            <person name="Ichikawa N."/>
            <person name="Sato H."/>
            <person name="Tonouchi N."/>
        </authorList>
    </citation>
    <scope>NUCLEOTIDE SEQUENCE</scope>
    <source>
        <strain evidence="2">NBRC 32176</strain>
    </source>
</reference>
<dbReference type="EMBL" id="BSXW01001042">
    <property type="protein sequence ID" value="GMF33099.1"/>
    <property type="molecule type" value="Genomic_DNA"/>
</dbReference>
<name>A0A9W7CK14_9STRA</name>
<evidence type="ECO:0000313" key="2">
    <source>
        <dbReference type="EMBL" id="GMF33099.1"/>
    </source>
</evidence>
<organism evidence="2 3">
    <name type="scientific">Phytophthora lilii</name>
    <dbReference type="NCBI Taxonomy" id="2077276"/>
    <lineage>
        <taxon>Eukaryota</taxon>
        <taxon>Sar</taxon>
        <taxon>Stramenopiles</taxon>
        <taxon>Oomycota</taxon>
        <taxon>Peronosporomycetes</taxon>
        <taxon>Peronosporales</taxon>
        <taxon>Peronosporaceae</taxon>
        <taxon>Phytophthora</taxon>
    </lineage>
</organism>
<dbReference type="OrthoDB" id="121807at2759"/>
<feature type="compositionally biased region" description="Polar residues" evidence="1">
    <location>
        <begin position="215"/>
        <end position="226"/>
    </location>
</feature>
<proteinExistence type="predicted"/>
<accession>A0A9W7CK14</accession>
<comment type="caution">
    <text evidence="2">The sequence shown here is derived from an EMBL/GenBank/DDBJ whole genome shotgun (WGS) entry which is preliminary data.</text>
</comment>
<sequence length="226" mass="26009">MPISKVLQNAQKHRRDLYRFAKNNNLNVSWRMKTNEMENVVGAFKQSKATTIAKTLKKAKLNSDKSALDTINQTSGKINLSLSRFNRIRKNIVAPADKKLLIHFKDSNGSIVKTYHLQDRLININNLFIDQENQYSSGADVELNILPSTTIETEWLPNPPRSRSERKNFFRYLTKAEYNLEAFQVYSNDLNIEEEDNDTSFDPETDGDMDAMNYPYSQGIQSLHLG</sequence>
<evidence type="ECO:0000256" key="1">
    <source>
        <dbReference type="SAM" id="MobiDB-lite"/>
    </source>
</evidence>
<feature type="region of interest" description="Disordered" evidence="1">
    <location>
        <begin position="193"/>
        <end position="226"/>
    </location>
</feature>
<gene>
    <name evidence="2" type="ORF">Plil01_001413200</name>
</gene>
<protein>
    <submittedName>
        <fullName evidence="2">Unnamed protein product</fullName>
    </submittedName>
</protein>
<dbReference type="Proteomes" id="UP001165083">
    <property type="component" value="Unassembled WGS sequence"/>
</dbReference>
<evidence type="ECO:0000313" key="3">
    <source>
        <dbReference type="Proteomes" id="UP001165083"/>
    </source>
</evidence>
<feature type="compositionally biased region" description="Acidic residues" evidence="1">
    <location>
        <begin position="193"/>
        <end position="209"/>
    </location>
</feature>
<dbReference type="AlphaFoldDB" id="A0A9W7CK14"/>